<proteinExistence type="predicted"/>
<gene>
    <name evidence="1" type="ORF">PYV00_06820</name>
</gene>
<sequence length="96" mass="11425">MSSAYTKSLQRSIDADLSTKQQLSNSPLEARFIQWLDSQPEISRIRPYSMIELERALNTQGRYISSILLRHGWQRRRKWSSRGQYHRYWMPPGIGR</sequence>
<reference evidence="1 2" key="1">
    <citation type="submission" date="2023-03" db="EMBL/GenBank/DDBJ databases">
        <title>NovoSphingobium album sp. nov. isolated from polycyclic aromatic hydrocarbons- and heavy-metal polluted soil.</title>
        <authorList>
            <person name="Liu Z."/>
            <person name="Wang K."/>
        </authorList>
    </citation>
    <scope>NUCLEOTIDE SEQUENCE [LARGE SCALE GENOMIC DNA]</scope>
    <source>
        <strain evidence="1 2">H3SJ31-1</strain>
    </source>
</reference>
<accession>A0ABT5WR15</accession>
<name>A0ABT5WR15_9SPHN</name>
<dbReference type="RefSeq" id="WP_275227529.1">
    <property type="nucleotide sequence ID" value="NZ_JARESE010000015.1"/>
</dbReference>
<evidence type="ECO:0000313" key="2">
    <source>
        <dbReference type="Proteomes" id="UP001216253"/>
    </source>
</evidence>
<organism evidence="1 2">
    <name type="scientific">Novosphingobium album</name>
    <name type="common">ex Liu et al. 2023</name>
    <dbReference type="NCBI Taxonomy" id="3031130"/>
    <lineage>
        <taxon>Bacteria</taxon>
        <taxon>Pseudomonadati</taxon>
        <taxon>Pseudomonadota</taxon>
        <taxon>Alphaproteobacteria</taxon>
        <taxon>Sphingomonadales</taxon>
        <taxon>Sphingomonadaceae</taxon>
        <taxon>Novosphingobium</taxon>
    </lineage>
</organism>
<dbReference type="EMBL" id="JARESE010000015">
    <property type="protein sequence ID" value="MDE8651433.1"/>
    <property type="molecule type" value="Genomic_DNA"/>
</dbReference>
<keyword evidence="2" id="KW-1185">Reference proteome</keyword>
<evidence type="ECO:0000313" key="1">
    <source>
        <dbReference type="EMBL" id="MDE8651433.1"/>
    </source>
</evidence>
<comment type="caution">
    <text evidence="1">The sequence shown here is derived from an EMBL/GenBank/DDBJ whole genome shotgun (WGS) entry which is preliminary data.</text>
</comment>
<protein>
    <submittedName>
        <fullName evidence="1">Uncharacterized protein</fullName>
    </submittedName>
</protein>
<dbReference type="Proteomes" id="UP001216253">
    <property type="component" value="Unassembled WGS sequence"/>
</dbReference>